<evidence type="ECO:0000256" key="15">
    <source>
        <dbReference type="HAMAP-Rule" id="MF_01886"/>
    </source>
</evidence>
<comment type="catalytic activity">
    <reaction evidence="9">
        <text>a cytidine in tRNA + acetyl-CoA + ATP + H2O = an N(4)-acetylcytidine in tRNA + ADP + phosphate + CoA + H(+)</text>
        <dbReference type="Rhea" id="RHEA:53876"/>
        <dbReference type="Rhea" id="RHEA-COMP:13670"/>
        <dbReference type="Rhea" id="RHEA-COMP:13671"/>
        <dbReference type="ChEBI" id="CHEBI:15377"/>
        <dbReference type="ChEBI" id="CHEBI:15378"/>
        <dbReference type="ChEBI" id="CHEBI:30616"/>
        <dbReference type="ChEBI" id="CHEBI:43474"/>
        <dbReference type="ChEBI" id="CHEBI:57287"/>
        <dbReference type="ChEBI" id="CHEBI:57288"/>
        <dbReference type="ChEBI" id="CHEBI:74900"/>
        <dbReference type="ChEBI" id="CHEBI:82748"/>
        <dbReference type="ChEBI" id="CHEBI:456216"/>
    </reaction>
</comment>
<comment type="function">
    <text evidence="13 15">Catalyzes the formation of N(4)-acetylcytidine (ac(4)C) at the wobble position of tRNA(Met), by using acetyl-CoA as an acetyl donor and ATP (or GTP).</text>
</comment>
<dbReference type="Pfam" id="PF13718">
    <property type="entry name" value="GNAT_acetyltr_2"/>
    <property type="match status" value="1"/>
</dbReference>
<organism evidence="17 18">
    <name type="scientific">Vulcanisaeta distributa (strain DSM 14429 / JCM 11212 / NBRC 100878 / IC-017)</name>
    <dbReference type="NCBI Taxonomy" id="572478"/>
    <lineage>
        <taxon>Archaea</taxon>
        <taxon>Thermoproteota</taxon>
        <taxon>Thermoprotei</taxon>
        <taxon>Thermoproteales</taxon>
        <taxon>Thermoproteaceae</taxon>
        <taxon>Vulcanisaeta</taxon>
    </lineage>
</organism>
<dbReference type="Pfam" id="PF05127">
    <property type="entry name" value="NAT10_TcmA_helicase"/>
    <property type="match status" value="1"/>
</dbReference>
<keyword evidence="1 15" id="KW-0963">Cytoplasm</keyword>
<dbReference type="InterPro" id="IPR032672">
    <property type="entry name" value="TmcA/NAT10/Kre33"/>
</dbReference>
<dbReference type="SUPFAM" id="SSF55729">
    <property type="entry name" value="Acyl-CoA N-acyltransferases (Nat)"/>
    <property type="match status" value="1"/>
</dbReference>
<reference evidence="17 18" key="1">
    <citation type="journal article" date="2010" name="Stand. Genomic Sci.">
        <title>Complete genome sequence of Vulcanisaeta distributa type strain (IC-017).</title>
        <authorList>
            <person name="Mavromatis K."/>
            <person name="Sikorski J."/>
            <person name="Pabst E."/>
            <person name="Teshima H."/>
            <person name="Lapidus A."/>
            <person name="Lucas S."/>
            <person name="Nolan M."/>
            <person name="Glavina Del Rio T."/>
            <person name="Cheng J.F."/>
            <person name="Bruce D."/>
            <person name="Goodwin L."/>
            <person name="Pitluck S."/>
            <person name="Liolios K."/>
            <person name="Ivanova N."/>
            <person name="Mikhailova N."/>
            <person name="Pati A."/>
            <person name="Chen A."/>
            <person name="Palaniappan K."/>
            <person name="Land M."/>
            <person name="Hauser L."/>
            <person name="Chang Y.J."/>
            <person name="Jeffries C.D."/>
            <person name="Rohde M."/>
            <person name="Spring S."/>
            <person name="Goker M."/>
            <person name="Wirth R."/>
            <person name="Woyke T."/>
            <person name="Bristow J."/>
            <person name="Eisen J.A."/>
            <person name="Markowitz V."/>
            <person name="Hugenholtz P."/>
            <person name="Klenk H.P."/>
            <person name="Kyrpides N.C."/>
        </authorList>
    </citation>
    <scope>NUCLEOTIDE SEQUENCE [LARGE SCALE GENOMIC DNA]</scope>
    <source>
        <strain evidence="18">DSM 14429 / JCM 11212 / NBRC 100878 / IC-017</strain>
    </source>
</reference>
<dbReference type="GO" id="GO:0051391">
    <property type="term" value="P:tRNA acetylation"/>
    <property type="evidence" value="ECO:0007669"/>
    <property type="project" value="UniProtKB-UniRule"/>
</dbReference>
<comment type="catalytic activity">
    <reaction evidence="11">
        <text>a cytidine in mRNA + acetyl-CoA + ATP + H2O = an N(4)-acetylcytidine in mRNA + ADP + phosphate + CoA + H(+)</text>
        <dbReference type="Rhea" id="RHEA:58480"/>
        <dbReference type="Rhea" id="RHEA-COMP:15145"/>
        <dbReference type="Rhea" id="RHEA-COMP:15146"/>
        <dbReference type="ChEBI" id="CHEBI:15377"/>
        <dbReference type="ChEBI" id="CHEBI:15378"/>
        <dbReference type="ChEBI" id="CHEBI:30616"/>
        <dbReference type="ChEBI" id="CHEBI:43474"/>
        <dbReference type="ChEBI" id="CHEBI:57287"/>
        <dbReference type="ChEBI" id="CHEBI:57288"/>
        <dbReference type="ChEBI" id="CHEBI:74900"/>
        <dbReference type="ChEBI" id="CHEBI:82748"/>
        <dbReference type="ChEBI" id="CHEBI:456216"/>
    </reaction>
</comment>
<evidence type="ECO:0000313" key="17">
    <source>
        <dbReference type="EMBL" id="ADN50355.1"/>
    </source>
</evidence>
<keyword evidence="4 15" id="KW-0819">tRNA processing</keyword>
<name>E1QPQ9_VULDI</name>
<dbReference type="eggNOG" id="arCOG01951">
    <property type="taxonomic scope" value="Archaea"/>
</dbReference>
<evidence type="ECO:0000256" key="11">
    <source>
        <dbReference type="ARBA" id="ARBA00049914"/>
    </source>
</evidence>
<reference evidence="18" key="2">
    <citation type="journal article" date="2010" name="Stand. Genomic Sci.">
        <title>Complete genome sequence of Vulcanisaeta distributa type strain (IC-017T).</title>
        <authorList>
            <person name="Mavromatis K."/>
            <person name="Sikorski J."/>
            <person name="Pabst E."/>
            <person name="Teshima H."/>
            <person name="Lapidus A."/>
            <person name="Lucas S."/>
            <person name="Nolan M."/>
            <person name="Glavina Del Rio T."/>
            <person name="Cheng J."/>
            <person name="Bruce D."/>
            <person name="Goodwin L."/>
            <person name="Pitluck S."/>
            <person name="Liolios K."/>
            <person name="Ivanova N."/>
            <person name="Mikhailova N."/>
            <person name="Pati A."/>
            <person name="Chen A."/>
            <person name="Palaniappan K."/>
            <person name="Land M."/>
            <person name="Hauser L."/>
            <person name="Chang Y."/>
            <person name="Jeffries C."/>
            <person name="Rohde M."/>
            <person name="Spring S."/>
            <person name="Goker M."/>
            <person name="Wirth R."/>
            <person name="Woyke T."/>
            <person name="Bristow J."/>
            <person name="Eisen J."/>
            <person name="Markowitz V."/>
            <person name="Hugenholtz P."/>
            <person name="Klenk H."/>
            <person name="Kyrpides N."/>
        </authorList>
    </citation>
    <scope>NUCLEOTIDE SEQUENCE [LARGE SCALE GENOMIC DNA]</scope>
    <source>
        <strain evidence="18">DSM 14429 / JCM 11212 / NBRC 100878 / IC-017</strain>
    </source>
</reference>
<evidence type="ECO:0000313" key="18">
    <source>
        <dbReference type="Proteomes" id="UP000006681"/>
    </source>
</evidence>
<dbReference type="GO" id="GO:0005737">
    <property type="term" value="C:cytoplasm"/>
    <property type="evidence" value="ECO:0007669"/>
    <property type="project" value="UniProtKB-SubCell"/>
</dbReference>
<comment type="catalytic activity">
    <reaction evidence="12 15">
        <text>cytidine(34) in elongator tRNA(Met) + acetyl-CoA + ATP + H2O = N(4)-acetylcytidine(34) in elongator tRNA(Met) + ADP + phosphate + CoA + H(+)</text>
        <dbReference type="Rhea" id="RHEA:43788"/>
        <dbReference type="Rhea" id="RHEA-COMP:10693"/>
        <dbReference type="Rhea" id="RHEA-COMP:10694"/>
        <dbReference type="ChEBI" id="CHEBI:15377"/>
        <dbReference type="ChEBI" id="CHEBI:15378"/>
        <dbReference type="ChEBI" id="CHEBI:30616"/>
        <dbReference type="ChEBI" id="CHEBI:43474"/>
        <dbReference type="ChEBI" id="CHEBI:57287"/>
        <dbReference type="ChEBI" id="CHEBI:57288"/>
        <dbReference type="ChEBI" id="CHEBI:74900"/>
        <dbReference type="ChEBI" id="CHEBI:82748"/>
        <dbReference type="ChEBI" id="CHEBI:456216"/>
        <dbReference type="EC" id="2.3.1.193"/>
    </reaction>
</comment>
<sequence>MGWTELLQGLVKEGVSSNHRRLVVFVGTDEERLAKYAADALRIFSSIVKEPHGLYMYQPEYPDAQRRMGKFKEFIEGIAASIDYRPYKDTDKLLGITVDFAVLDLMNDLKPNDVGRMGGIVRGGGIYIFMVPPLNEWIKQLTKFQQSLLVPQYRPEDVRHFLKIRFWNKLMSMDKALIINVDSGEIIKEPVIGDSQPWKQRELVMPERIRFSKAIYELAKTQDQVEALRAMEILLERPPRGRKVNVVLIADRGRGKSAIIGLALAALAHRLRKAKGRARFAVTAMNPSNVSTLMEFVIKGLKALNYDVDVSYWGGDVVSVKVGISIFIDYVRPYDMLSEEGRDIVVVDEAAMIPLPVLYGIHERFNRVIYASTIHGYEGAGRGFSLRFLKYLREDKNTKVIEYELKEPIRYAPNDPVEQWLFDTLLLDAEPAKITDEDYELISKREFNYLIPNLKEFFLSSEDRLRQFFGIYVQAHYRNEPDDLGMMMDAPHHFIRALTLSNGKIVVSVELAEEGGISDDLIDMVVRGLKLPGNIIPDRLIKYWGLTDFAKLRGWRIIRIATHPELQDRGLGTEMLRRIEEEARERGIDWVGVGFGVNAKLLNFWIKSGYMPVHISPERNPISGEYSVLLVKPISEKARDAAIYANKEFRLRLLNSLQGPFHDMEPDVVRMLLTDWDQALDPEYSPRLTEAQVRRLIAYSWGPMTYENTADAITELVKTYYLRRGLDSIALPQFYEEALICKVLQARPWREAAKVLGVRKSTLMLMLREVIKILIQYYVKYVEIPEFMISVTKSQKRSK</sequence>
<dbReference type="GO" id="GO:1990883">
    <property type="term" value="F:18S rRNA cytidine N-acetyltransferase activity"/>
    <property type="evidence" value="ECO:0007669"/>
    <property type="project" value="TreeGrafter"/>
</dbReference>
<keyword evidence="8 15" id="KW-0012">Acyltransferase</keyword>
<dbReference type="GO" id="GO:0051392">
    <property type="term" value="F:tRNA cytidine N4-acetyltransferase activity"/>
    <property type="evidence" value="ECO:0007669"/>
    <property type="project" value="UniProtKB-UniRule"/>
</dbReference>
<evidence type="ECO:0000256" key="7">
    <source>
        <dbReference type="ARBA" id="ARBA00022884"/>
    </source>
</evidence>
<dbReference type="PANTHER" id="PTHR10925">
    <property type="entry name" value="N-ACETYLTRANSFERASE 10"/>
    <property type="match status" value="1"/>
</dbReference>
<gene>
    <name evidence="15" type="primary">tmcA</name>
    <name evidence="17" type="ordered locus">Vdis_0965</name>
</gene>
<dbReference type="InterPro" id="IPR016181">
    <property type="entry name" value="Acyl_CoA_acyltransferase"/>
</dbReference>
<dbReference type="HAMAP" id="MF_01886">
    <property type="entry name" value="tRNA_acetyltr_TmcA"/>
    <property type="match status" value="1"/>
</dbReference>
<dbReference type="GO" id="GO:0002101">
    <property type="term" value="P:tRNA wobble cytosine modification"/>
    <property type="evidence" value="ECO:0007669"/>
    <property type="project" value="UniProtKB-UniRule"/>
</dbReference>
<dbReference type="InterPro" id="IPR024914">
    <property type="entry name" value="tRNA_acetyltr_TmcA"/>
</dbReference>
<dbReference type="OrthoDB" id="312894at2157"/>
<dbReference type="Gene3D" id="3.40.50.300">
    <property type="entry name" value="P-loop containing nucleotide triphosphate hydrolases"/>
    <property type="match status" value="1"/>
</dbReference>
<evidence type="ECO:0000256" key="5">
    <source>
        <dbReference type="ARBA" id="ARBA00022741"/>
    </source>
</evidence>
<keyword evidence="6 15" id="KW-0067">ATP-binding</keyword>
<keyword evidence="5 15" id="KW-0547">Nucleotide-binding</keyword>
<dbReference type="HOGENOM" id="CLU_004652_1_0_2"/>
<dbReference type="EC" id="2.3.1.193" evidence="15"/>
<evidence type="ECO:0000256" key="8">
    <source>
        <dbReference type="ARBA" id="ARBA00023315"/>
    </source>
</evidence>
<dbReference type="STRING" id="572478.Vdis_0965"/>
<evidence type="ECO:0000259" key="16">
    <source>
        <dbReference type="PROSITE" id="PS51186"/>
    </source>
</evidence>
<dbReference type="GO" id="GO:1904812">
    <property type="term" value="P:rRNA acetylation involved in maturation of SSU-rRNA"/>
    <property type="evidence" value="ECO:0007669"/>
    <property type="project" value="TreeGrafter"/>
</dbReference>
<dbReference type="AlphaFoldDB" id="E1QPQ9"/>
<dbReference type="FunFam" id="3.40.50.300:FF:002218">
    <property type="entry name" value="tRNA(Met) cytidine acetyltransferase TmcA"/>
    <property type="match status" value="1"/>
</dbReference>
<dbReference type="GO" id="GO:0005524">
    <property type="term" value="F:ATP binding"/>
    <property type="evidence" value="ECO:0007669"/>
    <property type="project" value="UniProtKB-UniRule"/>
</dbReference>
<evidence type="ECO:0000256" key="6">
    <source>
        <dbReference type="ARBA" id="ARBA00022840"/>
    </source>
</evidence>
<comment type="caution">
    <text evidence="15">Lacks conserved residue(s) required for the propagation of feature annotation.</text>
</comment>
<protein>
    <recommendedName>
        <fullName evidence="15">tRNA(Met) cytidine acetyltransferase TmcA</fullName>
        <ecNumber evidence="15">2.3.1.193</ecNumber>
    </recommendedName>
</protein>
<evidence type="ECO:0000256" key="14">
    <source>
        <dbReference type="ARBA" id="ARBA00056795"/>
    </source>
</evidence>
<dbReference type="InterPro" id="IPR027417">
    <property type="entry name" value="P-loop_NTPase"/>
</dbReference>
<feature type="binding site" evidence="15">
    <location>
        <position position="410"/>
    </location>
    <ligand>
        <name>ATP</name>
        <dbReference type="ChEBI" id="CHEBI:30616"/>
    </ligand>
</feature>
<dbReference type="PANTHER" id="PTHR10925:SF5">
    <property type="entry name" value="RNA CYTIDINE ACETYLTRANSFERASE"/>
    <property type="match status" value="1"/>
</dbReference>
<feature type="binding site" evidence="15">
    <location>
        <begin position="560"/>
        <end position="562"/>
    </location>
    <ligand>
        <name>acetyl-CoA</name>
        <dbReference type="ChEBI" id="CHEBI:57288"/>
    </ligand>
</feature>
<dbReference type="GeneID" id="9751894"/>
<dbReference type="Proteomes" id="UP000006681">
    <property type="component" value="Chromosome"/>
</dbReference>
<dbReference type="GO" id="GO:0000049">
    <property type="term" value="F:tRNA binding"/>
    <property type="evidence" value="ECO:0007669"/>
    <property type="project" value="UniProtKB-UniRule"/>
</dbReference>
<comment type="function">
    <text evidence="14">Catalyzes the formation of 41 N(4)-acetylcytidine (ac(4)C) sites in RNA, almost always on the middle C of a CCG motif. Modifications are found mostly in tRNA, with small amounts found in rRNA and mRNA.</text>
</comment>
<dbReference type="RefSeq" id="WP_013336080.1">
    <property type="nucleotide sequence ID" value="NC_014537.1"/>
</dbReference>
<feature type="domain" description="N-acetyltransferase" evidence="16">
    <location>
        <begin position="455"/>
        <end position="635"/>
    </location>
</feature>
<proteinExistence type="inferred from homology"/>
<dbReference type="FunFam" id="3.40.630.30:FF:000140">
    <property type="entry name" value="tRNA(Met) cytidine acetyltransferase TmcA"/>
    <property type="match status" value="1"/>
</dbReference>
<dbReference type="PROSITE" id="PS51186">
    <property type="entry name" value="GNAT"/>
    <property type="match status" value="1"/>
</dbReference>
<evidence type="ECO:0000256" key="2">
    <source>
        <dbReference type="ARBA" id="ARBA00022555"/>
    </source>
</evidence>
<dbReference type="Pfam" id="PF08351">
    <property type="entry name" value="TmcA_N"/>
    <property type="match status" value="1"/>
</dbReference>
<evidence type="ECO:0000256" key="13">
    <source>
        <dbReference type="ARBA" id="ARBA00054687"/>
    </source>
</evidence>
<keyword evidence="2 15" id="KW-0820">tRNA-binding</keyword>
<dbReference type="Gene3D" id="3.40.630.30">
    <property type="match status" value="1"/>
</dbReference>
<dbReference type="InterPro" id="IPR013562">
    <property type="entry name" value="TmcA/NAT10_N"/>
</dbReference>
<feature type="binding site" evidence="15">
    <location>
        <position position="224"/>
    </location>
    <ligand>
        <name>ATP</name>
        <dbReference type="ChEBI" id="CHEBI:30616"/>
    </ligand>
</feature>
<evidence type="ECO:0000256" key="3">
    <source>
        <dbReference type="ARBA" id="ARBA00022679"/>
    </source>
</evidence>
<dbReference type="EMBL" id="CP002100">
    <property type="protein sequence ID" value="ADN50355.1"/>
    <property type="molecule type" value="Genomic_DNA"/>
</dbReference>
<evidence type="ECO:0000256" key="1">
    <source>
        <dbReference type="ARBA" id="ARBA00022490"/>
    </source>
</evidence>
<evidence type="ECO:0000256" key="9">
    <source>
        <dbReference type="ARBA" id="ARBA00049883"/>
    </source>
</evidence>
<dbReference type="KEGG" id="vdi:Vdis_0965"/>
<comment type="catalytic activity">
    <reaction evidence="10">
        <text>a cytidine in RNA + acetyl-CoA + ATP + H2O = an N(4)-acetylcytidine in RNA + ADP + phosphate + CoA + H(+)</text>
        <dbReference type="Rhea" id="RHEA:82211"/>
        <dbReference type="Rhea" id="RHEA-COMP:15704"/>
        <dbReference type="Rhea" id="RHEA-COMP:19834"/>
        <dbReference type="ChEBI" id="CHEBI:15377"/>
        <dbReference type="ChEBI" id="CHEBI:15378"/>
        <dbReference type="ChEBI" id="CHEBI:30616"/>
        <dbReference type="ChEBI" id="CHEBI:43474"/>
        <dbReference type="ChEBI" id="CHEBI:57287"/>
        <dbReference type="ChEBI" id="CHEBI:57288"/>
        <dbReference type="ChEBI" id="CHEBI:74900"/>
        <dbReference type="ChEBI" id="CHEBI:82748"/>
        <dbReference type="ChEBI" id="CHEBI:456216"/>
    </reaction>
</comment>
<keyword evidence="18" id="KW-1185">Reference proteome</keyword>
<evidence type="ECO:0000256" key="10">
    <source>
        <dbReference type="ARBA" id="ARBA00049889"/>
    </source>
</evidence>
<accession>E1QPQ9</accession>
<keyword evidence="3 15" id="KW-0808">Transferase</keyword>
<dbReference type="InterPro" id="IPR007807">
    <property type="entry name" value="TcmA/NAT10_helicase"/>
</dbReference>
<keyword evidence="7 15" id="KW-0694">RNA-binding</keyword>
<comment type="subcellular location">
    <subcellularLocation>
        <location evidence="15">Cytoplasm</location>
    </subcellularLocation>
</comment>
<evidence type="ECO:0000256" key="4">
    <source>
        <dbReference type="ARBA" id="ARBA00022694"/>
    </source>
</evidence>
<evidence type="ECO:0000256" key="12">
    <source>
        <dbReference type="ARBA" id="ARBA00052598"/>
    </source>
</evidence>
<dbReference type="InterPro" id="IPR000182">
    <property type="entry name" value="GNAT_dom"/>
</dbReference>
<dbReference type="Gene3D" id="3.40.50.11040">
    <property type="match status" value="1"/>
</dbReference>
<dbReference type="SUPFAM" id="SSF52540">
    <property type="entry name" value="P-loop containing nucleoside triphosphate hydrolases"/>
    <property type="match status" value="1"/>
</dbReference>
<dbReference type="GO" id="GO:0106162">
    <property type="term" value="F:mRNA N-acetyltransferase activity"/>
    <property type="evidence" value="ECO:0007669"/>
    <property type="project" value="RHEA"/>
</dbReference>
<comment type="similarity">
    <text evidence="15">Belongs to the TmcA family.</text>
</comment>